<dbReference type="Gene3D" id="2.40.70.10">
    <property type="entry name" value="Acid Proteases"/>
    <property type="match status" value="1"/>
</dbReference>
<dbReference type="OrthoDB" id="7595324at2"/>
<keyword evidence="3" id="KW-1185">Reference proteome</keyword>
<keyword evidence="1" id="KW-0812">Transmembrane</keyword>
<dbReference type="Proteomes" id="UP000219467">
    <property type="component" value="Unassembled WGS sequence"/>
</dbReference>
<keyword evidence="1" id="KW-0472">Membrane</keyword>
<dbReference type="Pfam" id="PF13975">
    <property type="entry name" value="gag-asp_proteas"/>
    <property type="match status" value="1"/>
</dbReference>
<dbReference type="InterPro" id="IPR034122">
    <property type="entry name" value="Retropepsin-like_bacterial"/>
</dbReference>
<protein>
    <submittedName>
        <fullName evidence="2">Aspartyl protease family protein</fullName>
    </submittedName>
</protein>
<feature type="transmembrane region" description="Helical" evidence="1">
    <location>
        <begin position="37"/>
        <end position="55"/>
    </location>
</feature>
<dbReference type="InterPro" id="IPR011969">
    <property type="entry name" value="Clan_AA_Asp_peptidase_C"/>
</dbReference>
<name>A0A285CU14_9RHOB</name>
<dbReference type="GO" id="GO:0006508">
    <property type="term" value="P:proteolysis"/>
    <property type="evidence" value="ECO:0007669"/>
    <property type="project" value="UniProtKB-KW"/>
</dbReference>
<keyword evidence="1" id="KW-1133">Transmembrane helix</keyword>
<sequence>MDGDLIGRLAYLGLLLMAVATWVIVEYRNRLGAALRAALAWGLIFLGAVAGYGLWQDIRSDLIPSQAMMQDGRIEIQRAPDGHFYLTLDIAGTPIRFMADTGASSVVLSQADAQKIGIDPAGLAYLGQANTANGPVRTARTRLPEVTLGPFTDRNLPAWVNEGRMEMSLLGMDYLRRFRIEIADDRMVLSR</sequence>
<dbReference type="GO" id="GO:0004190">
    <property type="term" value="F:aspartic-type endopeptidase activity"/>
    <property type="evidence" value="ECO:0007669"/>
    <property type="project" value="InterPro"/>
</dbReference>
<dbReference type="SUPFAM" id="SSF50630">
    <property type="entry name" value="Acid proteases"/>
    <property type="match status" value="1"/>
</dbReference>
<proteinExistence type="predicted"/>
<accession>A0A285CU14</accession>
<keyword evidence="2" id="KW-0645">Protease</keyword>
<dbReference type="RefSeq" id="WP_097030372.1">
    <property type="nucleotide sequence ID" value="NZ_OAOQ01000006.1"/>
</dbReference>
<keyword evidence="2" id="KW-0378">Hydrolase</keyword>
<dbReference type="EMBL" id="OAOQ01000006">
    <property type="protein sequence ID" value="SNX70546.1"/>
    <property type="molecule type" value="Genomic_DNA"/>
</dbReference>
<gene>
    <name evidence="2" type="ORF">SAMN05878503_106100</name>
</gene>
<dbReference type="NCBIfam" id="TIGR02281">
    <property type="entry name" value="clan_AA_DTGA"/>
    <property type="match status" value="1"/>
</dbReference>
<dbReference type="AlphaFoldDB" id="A0A285CU14"/>
<dbReference type="InterPro" id="IPR001969">
    <property type="entry name" value="Aspartic_peptidase_AS"/>
</dbReference>
<dbReference type="InterPro" id="IPR021109">
    <property type="entry name" value="Peptidase_aspartic_dom_sf"/>
</dbReference>
<reference evidence="3" key="1">
    <citation type="submission" date="2017-08" db="EMBL/GenBank/DDBJ databases">
        <authorList>
            <person name="Varghese N."/>
            <person name="Submissions S."/>
        </authorList>
    </citation>
    <scope>NUCLEOTIDE SEQUENCE [LARGE SCALE GENOMIC DNA]</scope>
    <source>
        <strain evidence="3">JA234</strain>
    </source>
</reference>
<evidence type="ECO:0000313" key="3">
    <source>
        <dbReference type="Proteomes" id="UP000219467"/>
    </source>
</evidence>
<evidence type="ECO:0000256" key="1">
    <source>
        <dbReference type="SAM" id="Phobius"/>
    </source>
</evidence>
<dbReference type="CDD" id="cd05483">
    <property type="entry name" value="retropepsin_like_bacteria"/>
    <property type="match status" value="1"/>
</dbReference>
<dbReference type="PROSITE" id="PS00141">
    <property type="entry name" value="ASP_PROTEASE"/>
    <property type="match status" value="1"/>
</dbReference>
<evidence type="ECO:0000313" key="2">
    <source>
        <dbReference type="EMBL" id="SNX70546.1"/>
    </source>
</evidence>
<organism evidence="2 3">
    <name type="scientific">Cereibacter ovatus</name>
    <dbReference type="NCBI Taxonomy" id="439529"/>
    <lineage>
        <taxon>Bacteria</taxon>
        <taxon>Pseudomonadati</taxon>
        <taxon>Pseudomonadota</taxon>
        <taxon>Alphaproteobacteria</taxon>
        <taxon>Rhodobacterales</taxon>
        <taxon>Paracoccaceae</taxon>
        <taxon>Cereibacter</taxon>
    </lineage>
</organism>
<feature type="transmembrane region" description="Helical" evidence="1">
    <location>
        <begin position="6"/>
        <end position="25"/>
    </location>
</feature>